<name>A0A382R2M0_9ZZZZ</name>
<dbReference type="PANTHER" id="PTHR36454:SF1">
    <property type="entry name" value="DUF1015 DOMAIN-CONTAINING PROTEIN"/>
    <property type="match status" value="1"/>
</dbReference>
<proteinExistence type="predicted"/>
<dbReference type="Pfam" id="PF06245">
    <property type="entry name" value="DUF1015"/>
    <property type="match status" value="1"/>
</dbReference>
<dbReference type="InterPro" id="IPR008323">
    <property type="entry name" value="UCP033563"/>
</dbReference>
<protein>
    <recommendedName>
        <fullName evidence="2">DUF1015 domain-containing protein</fullName>
    </recommendedName>
</protein>
<dbReference type="EMBL" id="UINC01118002">
    <property type="protein sequence ID" value="SVC90831.1"/>
    <property type="molecule type" value="Genomic_DNA"/>
</dbReference>
<reference evidence="1" key="1">
    <citation type="submission" date="2018-05" db="EMBL/GenBank/DDBJ databases">
        <authorList>
            <person name="Lanie J.A."/>
            <person name="Ng W.-L."/>
            <person name="Kazmierczak K.M."/>
            <person name="Andrzejewski T.M."/>
            <person name="Davidsen T.M."/>
            <person name="Wayne K.J."/>
            <person name="Tettelin H."/>
            <person name="Glass J.I."/>
            <person name="Rusch D."/>
            <person name="Podicherti R."/>
            <person name="Tsui H.-C.T."/>
            <person name="Winkler M.E."/>
        </authorList>
    </citation>
    <scope>NUCLEOTIDE SEQUENCE</scope>
</reference>
<evidence type="ECO:0000313" key="1">
    <source>
        <dbReference type="EMBL" id="SVC90831.1"/>
    </source>
</evidence>
<evidence type="ECO:0008006" key="2">
    <source>
        <dbReference type="Google" id="ProtNLM"/>
    </source>
</evidence>
<gene>
    <name evidence="1" type="ORF">METZ01_LOCUS343685</name>
</gene>
<sequence>RSPYNIVRLELARRGLSDDPYERAAETSQAWKDSGVLQHDEEPSIYVTEEEFEYRGRILRRRGFIAGVRLEDYDQEVVLPHEGTRSEWVADRVRLMGAAQSNYSPLLVIYRDDLRSSVTNLVRAIAGGEPTAVFKPPDMPQLRLWRVTDTGTINVIQSVLRDSEIFIADGHHRYEAALRYRSAVRAEREVGHDESVNFRMMLLVSFDEPGLITRGYHRLVESPTDNEFADLVKSVEEICHINEWDPPRERSTTEQIEQFVIELGERKDGEVVFGLYGKEPGKFHIATMKSPPQAGNALEYSEYSYLHSHVIRAAVDVEREEQIISP</sequence>
<feature type="non-terminal residue" evidence="1">
    <location>
        <position position="326"/>
    </location>
</feature>
<accession>A0A382R2M0</accession>
<dbReference type="PANTHER" id="PTHR36454">
    <property type="entry name" value="LMO2823 PROTEIN"/>
    <property type="match status" value="1"/>
</dbReference>
<feature type="non-terminal residue" evidence="1">
    <location>
        <position position="1"/>
    </location>
</feature>
<organism evidence="1">
    <name type="scientific">marine metagenome</name>
    <dbReference type="NCBI Taxonomy" id="408172"/>
    <lineage>
        <taxon>unclassified sequences</taxon>
        <taxon>metagenomes</taxon>
        <taxon>ecological metagenomes</taxon>
    </lineage>
</organism>
<dbReference type="AlphaFoldDB" id="A0A382R2M0"/>